<gene>
    <name evidence="1" type="ORF">RirG_103220</name>
</gene>
<sequence>MLEEERRKLREIIKNYDLNDVFNCDETGLYWDLEPSKTLAKGPLSEKKKSKKWTQYRKLLVRNRVEAYEISQELNKAVIPLNIYDAINFSKDAWNAVSQQTIFHCWQHTKILPLGDLDETDNEIGGYDEQVVRDKLALQDLIYELPFNDLIDVNEFLHIDDCLKGDEGLTDDEIISMVKSNNDESKENLNEEPLEIISKKGALEYLDELIVFFEHSSDIPIDSNELIMLQKLRRQVLKSYVNNSKHITLDNFVQIL</sequence>
<proteinExistence type="predicted"/>
<protein>
    <recommendedName>
        <fullName evidence="3">CENP-b protein 1</fullName>
    </recommendedName>
</protein>
<evidence type="ECO:0008006" key="3">
    <source>
        <dbReference type="Google" id="ProtNLM"/>
    </source>
</evidence>
<dbReference type="AlphaFoldDB" id="A0A015L808"/>
<dbReference type="OrthoDB" id="2426688at2759"/>
<dbReference type="EMBL" id="JEMT01017220">
    <property type="protein sequence ID" value="EXX68651.1"/>
    <property type="molecule type" value="Genomic_DNA"/>
</dbReference>
<reference evidence="1 2" key="1">
    <citation type="submission" date="2014-02" db="EMBL/GenBank/DDBJ databases">
        <title>Single nucleus genome sequencing reveals high similarity among nuclei of an endomycorrhizal fungus.</title>
        <authorList>
            <person name="Lin K."/>
            <person name="Geurts R."/>
            <person name="Zhang Z."/>
            <person name="Limpens E."/>
            <person name="Saunders D.G."/>
            <person name="Mu D."/>
            <person name="Pang E."/>
            <person name="Cao H."/>
            <person name="Cha H."/>
            <person name="Lin T."/>
            <person name="Zhou Q."/>
            <person name="Shang Y."/>
            <person name="Li Y."/>
            <person name="Ivanov S."/>
            <person name="Sharma T."/>
            <person name="Velzen R.V."/>
            <person name="Ruijter N.D."/>
            <person name="Aanen D.K."/>
            <person name="Win J."/>
            <person name="Kamoun S."/>
            <person name="Bisseling T."/>
            <person name="Huang S."/>
        </authorList>
    </citation>
    <scope>NUCLEOTIDE SEQUENCE [LARGE SCALE GENOMIC DNA]</scope>
    <source>
        <strain evidence="2">DAOM197198w</strain>
    </source>
</reference>
<dbReference type="HOGENOM" id="CLU_018294_3_1_1"/>
<name>A0A015L808_RHIIW</name>
<dbReference type="Proteomes" id="UP000022910">
    <property type="component" value="Unassembled WGS sequence"/>
</dbReference>
<accession>A0A015L808</accession>
<keyword evidence="2" id="KW-1185">Reference proteome</keyword>
<organism evidence="1 2">
    <name type="scientific">Rhizophagus irregularis (strain DAOM 197198w)</name>
    <name type="common">Glomus intraradices</name>
    <dbReference type="NCBI Taxonomy" id="1432141"/>
    <lineage>
        <taxon>Eukaryota</taxon>
        <taxon>Fungi</taxon>
        <taxon>Fungi incertae sedis</taxon>
        <taxon>Mucoromycota</taxon>
        <taxon>Glomeromycotina</taxon>
        <taxon>Glomeromycetes</taxon>
        <taxon>Glomerales</taxon>
        <taxon>Glomeraceae</taxon>
        <taxon>Rhizophagus</taxon>
    </lineage>
</organism>
<evidence type="ECO:0000313" key="1">
    <source>
        <dbReference type="EMBL" id="EXX68651.1"/>
    </source>
</evidence>
<comment type="caution">
    <text evidence="1">The sequence shown here is derived from an EMBL/GenBank/DDBJ whole genome shotgun (WGS) entry which is preliminary data.</text>
</comment>
<evidence type="ECO:0000313" key="2">
    <source>
        <dbReference type="Proteomes" id="UP000022910"/>
    </source>
</evidence>